<keyword evidence="3" id="KW-1185">Reference proteome</keyword>
<organism evidence="2 3">
    <name type="scientific">Haemaphysalis longicornis</name>
    <name type="common">Bush tick</name>
    <dbReference type="NCBI Taxonomy" id="44386"/>
    <lineage>
        <taxon>Eukaryota</taxon>
        <taxon>Metazoa</taxon>
        <taxon>Ecdysozoa</taxon>
        <taxon>Arthropoda</taxon>
        <taxon>Chelicerata</taxon>
        <taxon>Arachnida</taxon>
        <taxon>Acari</taxon>
        <taxon>Parasitiformes</taxon>
        <taxon>Ixodida</taxon>
        <taxon>Ixodoidea</taxon>
        <taxon>Ixodidae</taxon>
        <taxon>Haemaphysalinae</taxon>
        <taxon>Haemaphysalis</taxon>
    </lineage>
</organism>
<dbReference type="AlphaFoldDB" id="A0A9J6FYB4"/>
<reference evidence="2 3" key="1">
    <citation type="journal article" date="2020" name="Cell">
        <title>Large-Scale Comparative Analyses of Tick Genomes Elucidate Their Genetic Diversity and Vector Capacities.</title>
        <authorList>
            <consortium name="Tick Genome and Microbiome Consortium (TIGMIC)"/>
            <person name="Jia N."/>
            <person name="Wang J."/>
            <person name="Shi W."/>
            <person name="Du L."/>
            <person name="Sun Y."/>
            <person name="Zhan W."/>
            <person name="Jiang J.F."/>
            <person name="Wang Q."/>
            <person name="Zhang B."/>
            <person name="Ji P."/>
            <person name="Bell-Sakyi L."/>
            <person name="Cui X.M."/>
            <person name="Yuan T.T."/>
            <person name="Jiang B.G."/>
            <person name="Yang W.F."/>
            <person name="Lam T.T."/>
            <person name="Chang Q.C."/>
            <person name="Ding S.J."/>
            <person name="Wang X.J."/>
            <person name="Zhu J.G."/>
            <person name="Ruan X.D."/>
            <person name="Zhao L."/>
            <person name="Wei J.T."/>
            <person name="Ye R.Z."/>
            <person name="Que T.C."/>
            <person name="Du C.H."/>
            <person name="Zhou Y.H."/>
            <person name="Cheng J.X."/>
            <person name="Dai P.F."/>
            <person name="Guo W.B."/>
            <person name="Han X.H."/>
            <person name="Huang E.J."/>
            <person name="Li L.F."/>
            <person name="Wei W."/>
            <person name="Gao Y.C."/>
            <person name="Liu J.Z."/>
            <person name="Shao H.Z."/>
            <person name="Wang X."/>
            <person name="Wang C.C."/>
            <person name="Yang T.C."/>
            <person name="Huo Q.B."/>
            <person name="Li W."/>
            <person name="Chen H.Y."/>
            <person name="Chen S.E."/>
            <person name="Zhou L.G."/>
            <person name="Ni X.B."/>
            <person name="Tian J.H."/>
            <person name="Sheng Y."/>
            <person name="Liu T."/>
            <person name="Pan Y.S."/>
            <person name="Xia L.Y."/>
            <person name="Li J."/>
            <person name="Zhao F."/>
            <person name="Cao W.C."/>
        </authorList>
    </citation>
    <scope>NUCLEOTIDE SEQUENCE [LARGE SCALE GENOMIC DNA]</scope>
    <source>
        <strain evidence="2">HaeL-2018</strain>
    </source>
</reference>
<evidence type="ECO:0008006" key="4">
    <source>
        <dbReference type="Google" id="ProtNLM"/>
    </source>
</evidence>
<evidence type="ECO:0000313" key="2">
    <source>
        <dbReference type="EMBL" id="KAH9367799.1"/>
    </source>
</evidence>
<accession>A0A9J6FYB4</accession>
<sequence length="218" mass="24836">MSIRFFTILSSILAQPALELEYCDFESAAIIAAGNIFRQVRVQGCFFHLCQAVYRKLCKLGFQTRYGSDEDFAVQVRMLPALAFLPPAEVAEAFEDVMARFPPEALQIALYFEDTYIGRRRRNGLLSATFPTSIWSVHRSVVEGLRRRNNSAEAWHRSFQKEQSLQEMRIAQLDAGQQPPGLPAKYRALNARILRVLEDHDNARSLATLESIARNVRL</sequence>
<proteinExistence type="predicted"/>
<evidence type="ECO:0000256" key="1">
    <source>
        <dbReference type="SAM" id="SignalP"/>
    </source>
</evidence>
<protein>
    <recommendedName>
        <fullName evidence="4">MULE transposase domain-containing protein</fullName>
    </recommendedName>
</protein>
<dbReference type="OMA" id="DIVEWNC"/>
<feature type="signal peptide" evidence="1">
    <location>
        <begin position="1"/>
        <end position="19"/>
    </location>
</feature>
<name>A0A9J6FYB4_HAELO</name>
<comment type="caution">
    <text evidence="2">The sequence shown here is derived from an EMBL/GenBank/DDBJ whole genome shotgun (WGS) entry which is preliminary data.</text>
</comment>
<gene>
    <name evidence="2" type="ORF">HPB48_012111</name>
</gene>
<keyword evidence="1" id="KW-0732">Signal</keyword>
<feature type="chain" id="PRO_5039890594" description="MULE transposase domain-containing protein" evidence="1">
    <location>
        <begin position="20"/>
        <end position="218"/>
    </location>
</feature>
<dbReference type="Proteomes" id="UP000821853">
    <property type="component" value="Chromosome 2"/>
</dbReference>
<evidence type="ECO:0000313" key="3">
    <source>
        <dbReference type="Proteomes" id="UP000821853"/>
    </source>
</evidence>
<dbReference type="EMBL" id="JABSTR010000004">
    <property type="protein sequence ID" value="KAH9367799.1"/>
    <property type="molecule type" value="Genomic_DNA"/>
</dbReference>
<dbReference type="OrthoDB" id="6500349at2759"/>
<dbReference type="VEuPathDB" id="VectorBase:HLOH_044047"/>